<evidence type="ECO:0000313" key="2">
    <source>
        <dbReference type="EMBL" id="MBB4712331.1"/>
    </source>
</evidence>
<organism evidence="2 3">
    <name type="scientific">Streptomyces luteogriseus</name>
    <dbReference type="NCBI Taxonomy" id="68233"/>
    <lineage>
        <taxon>Bacteria</taxon>
        <taxon>Bacillati</taxon>
        <taxon>Actinomycetota</taxon>
        <taxon>Actinomycetes</taxon>
        <taxon>Kitasatosporales</taxon>
        <taxon>Streptomycetaceae</taxon>
        <taxon>Streptomyces</taxon>
    </lineage>
</organism>
<protein>
    <recommendedName>
        <fullName evidence="1">Proline-tRNA ligase class II C-terminal domain-containing protein</fullName>
    </recommendedName>
</protein>
<dbReference type="EMBL" id="JACHMS010000001">
    <property type="protein sequence ID" value="MBB4712331.1"/>
    <property type="molecule type" value="Genomic_DNA"/>
</dbReference>
<dbReference type="GO" id="GO:0005524">
    <property type="term" value="F:ATP binding"/>
    <property type="evidence" value="ECO:0007669"/>
    <property type="project" value="InterPro"/>
</dbReference>
<dbReference type="GO" id="GO:0005737">
    <property type="term" value="C:cytoplasm"/>
    <property type="evidence" value="ECO:0007669"/>
    <property type="project" value="InterPro"/>
</dbReference>
<dbReference type="GO" id="GO:0004827">
    <property type="term" value="F:proline-tRNA ligase activity"/>
    <property type="evidence" value="ECO:0007669"/>
    <property type="project" value="InterPro"/>
</dbReference>
<gene>
    <name evidence="2" type="ORF">BJ965_002213</name>
</gene>
<comment type="caution">
    <text evidence="2">The sequence shown here is derived from an EMBL/GenBank/DDBJ whole genome shotgun (WGS) entry which is preliminary data.</text>
</comment>
<evidence type="ECO:0000259" key="1">
    <source>
        <dbReference type="SMART" id="SM00946"/>
    </source>
</evidence>
<dbReference type="InterPro" id="IPR016061">
    <property type="entry name" value="Pro-tRNA_ligase_II_C"/>
</dbReference>
<dbReference type="Proteomes" id="UP000565089">
    <property type="component" value="Unassembled WGS sequence"/>
</dbReference>
<keyword evidence="3" id="KW-1185">Reference proteome</keyword>
<dbReference type="AlphaFoldDB" id="A0A7W7DKG9"/>
<reference evidence="2 3" key="1">
    <citation type="submission" date="2020-08" db="EMBL/GenBank/DDBJ databases">
        <title>Sequencing the genomes of 1000 actinobacteria strains.</title>
        <authorList>
            <person name="Klenk H.-P."/>
        </authorList>
    </citation>
    <scope>NUCLEOTIDE SEQUENCE [LARGE SCALE GENOMIC DNA]</scope>
    <source>
        <strain evidence="2 3">DSM 40483</strain>
    </source>
</reference>
<feature type="domain" description="Proline-tRNA ligase class II C-terminal" evidence="1">
    <location>
        <begin position="33"/>
        <end position="95"/>
    </location>
</feature>
<dbReference type="GO" id="GO:0006433">
    <property type="term" value="P:prolyl-tRNA aminoacylation"/>
    <property type="evidence" value="ECO:0007669"/>
    <property type="project" value="InterPro"/>
</dbReference>
<proteinExistence type="predicted"/>
<sequence>MSLLPEVLEEDQALLLRQSRERRESRTAEVSTFEEAVEAASAGGWARIPWATLGEEGESRLADHAVTVRCLVAEDGSVPDADDAPGNVAVVARAY</sequence>
<evidence type="ECO:0000313" key="3">
    <source>
        <dbReference type="Proteomes" id="UP000565089"/>
    </source>
</evidence>
<accession>A0A7W7DKG9</accession>
<dbReference type="SMART" id="SM00946">
    <property type="entry name" value="ProRS-C_1"/>
    <property type="match status" value="1"/>
</dbReference>
<name>A0A7W7DKG9_9ACTN</name>